<organism evidence="2">
    <name type="scientific">candidate division WOR-3 bacterium</name>
    <dbReference type="NCBI Taxonomy" id="2052148"/>
    <lineage>
        <taxon>Bacteria</taxon>
        <taxon>Bacteria division WOR-3</taxon>
    </lineage>
</organism>
<keyword evidence="1" id="KW-0732">Signal</keyword>
<reference evidence="2" key="1">
    <citation type="journal article" date="2020" name="mSystems">
        <title>Genome- and Community-Level Interaction Insights into Carbon Utilization and Element Cycling Functions of Hydrothermarchaeota in Hydrothermal Sediment.</title>
        <authorList>
            <person name="Zhou Z."/>
            <person name="Liu Y."/>
            <person name="Xu W."/>
            <person name="Pan J."/>
            <person name="Luo Z.H."/>
            <person name="Li M."/>
        </authorList>
    </citation>
    <scope>NUCLEOTIDE SEQUENCE [LARGE SCALE GENOMIC DNA]</scope>
    <source>
        <strain evidence="2">SpSt-783</strain>
    </source>
</reference>
<dbReference type="SUPFAM" id="SSF101898">
    <property type="entry name" value="NHL repeat"/>
    <property type="match status" value="1"/>
</dbReference>
<dbReference type="EMBL" id="DTHJ01000071">
    <property type="protein sequence ID" value="HHS62656.1"/>
    <property type="molecule type" value="Genomic_DNA"/>
</dbReference>
<sequence length="202" mass="22791">MITNILSLIIFALTINSPNGAYVGDVVYTGGTELITASFKLYDQNGNMLYHIINPEAITFFISNSGVVFATNEQNLYLYRINGEILTLKKLNYPNGFGFSPDNTIFFASDRDGIYAYSLSGELLYQLNPGRLFVSTDLAKKVAIVSNDTLFYYENGELKFQKILASPYVRSLKFFDDDNAIKIEIPDKIETIKIKENLIKED</sequence>
<accession>A0A7C6AEZ9</accession>
<dbReference type="InterPro" id="IPR011042">
    <property type="entry name" value="6-blade_b-propeller_TolB-like"/>
</dbReference>
<proteinExistence type="predicted"/>
<feature type="chain" id="PRO_5028035455" description="WD40 repeat domain-containing protein" evidence="1">
    <location>
        <begin position="22"/>
        <end position="202"/>
    </location>
</feature>
<evidence type="ECO:0000313" key="2">
    <source>
        <dbReference type="EMBL" id="HHS62656.1"/>
    </source>
</evidence>
<comment type="caution">
    <text evidence="2">The sequence shown here is derived from an EMBL/GenBank/DDBJ whole genome shotgun (WGS) entry which is preliminary data.</text>
</comment>
<protein>
    <recommendedName>
        <fullName evidence="3">WD40 repeat domain-containing protein</fullName>
    </recommendedName>
</protein>
<dbReference type="Gene3D" id="2.120.10.30">
    <property type="entry name" value="TolB, C-terminal domain"/>
    <property type="match status" value="1"/>
</dbReference>
<feature type="signal peptide" evidence="1">
    <location>
        <begin position="1"/>
        <end position="21"/>
    </location>
</feature>
<evidence type="ECO:0008006" key="3">
    <source>
        <dbReference type="Google" id="ProtNLM"/>
    </source>
</evidence>
<gene>
    <name evidence="2" type="ORF">ENV70_03435</name>
</gene>
<evidence type="ECO:0000256" key="1">
    <source>
        <dbReference type="SAM" id="SignalP"/>
    </source>
</evidence>
<dbReference type="AlphaFoldDB" id="A0A7C6AEZ9"/>
<name>A0A7C6AEZ9_UNCW3</name>